<feature type="transmembrane region" description="Helical" evidence="1">
    <location>
        <begin position="261"/>
        <end position="282"/>
    </location>
</feature>
<keyword evidence="1" id="KW-0812">Transmembrane</keyword>
<dbReference type="WBParaSite" id="MBELARI_LOCUS14033">
    <property type="protein sequence ID" value="MBELARI_LOCUS14033"/>
    <property type="gene ID" value="MBELARI_LOCUS14033"/>
</dbReference>
<dbReference type="Proteomes" id="UP000887575">
    <property type="component" value="Unassembled WGS sequence"/>
</dbReference>
<evidence type="ECO:0000256" key="1">
    <source>
        <dbReference type="SAM" id="Phobius"/>
    </source>
</evidence>
<organism evidence="2 3">
    <name type="scientific">Mesorhabditis belari</name>
    <dbReference type="NCBI Taxonomy" id="2138241"/>
    <lineage>
        <taxon>Eukaryota</taxon>
        <taxon>Metazoa</taxon>
        <taxon>Ecdysozoa</taxon>
        <taxon>Nematoda</taxon>
        <taxon>Chromadorea</taxon>
        <taxon>Rhabditida</taxon>
        <taxon>Rhabditina</taxon>
        <taxon>Rhabditomorpha</taxon>
        <taxon>Rhabditoidea</taxon>
        <taxon>Rhabditidae</taxon>
        <taxon>Mesorhabditinae</taxon>
        <taxon>Mesorhabditis</taxon>
    </lineage>
</organism>
<feature type="transmembrane region" description="Helical" evidence="1">
    <location>
        <begin position="58"/>
        <end position="84"/>
    </location>
</feature>
<feature type="transmembrane region" description="Helical" evidence="1">
    <location>
        <begin position="294"/>
        <end position="312"/>
    </location>
</feature>
<sequence>MFSFTKSPFWQRYQDIIIIFVISNVLIVSFMLLVYFFFEQLRIHENDPDTNDELLNQSWLIINRMSTVVLLLSLLTTPFAIYFPAVNDRLSLAIRLLAVAENINKFVYAFIALFWYFCESRIDLFRCSDGFNATVFAVNDFVNVYDLTDVAQYCQFLISLSRFLVVSFNGLYFRYTSRWPLAQLIFPYILRVSMQLAIFQFITNAYLYAKLRHFIPAIPYFFTCGLDYATNRNMKLLKKNGRNTSRAENLLMIQMMANSMLIWFNYILAYIVGIMLALYFGLNALFVFDAIVDFNQFLFFHLIASIISALFLRKSKERPQTAVKRLSNTAITIRKPHADSARIGSATAANRTLTYEGK</sequence>
<evidence type="ECO:0000313" key="3">
    <source>
        <dbReference type="WBParaSite" id="MBELARI_LOCUS14033"/>
    </source>
</evidence>
<protein>
    <submittedName>
        <fullName evidence="3">Uncharacterized protein</fullName>
    </submittedName>
</protein>
<reference evidence="3" key="1">
    <citation type="submission" date="2024-02" db="UniProtKB">
        <authorList>
            <consortium name="WormBaseParasite"/>
        </authorList>
    </citation>
    <scope>IDENTIFICATION</scope>
</reference>
<keyword evidence="1" id="KW-0472">Membrane</keyword>
<dbReference type="AlphaFoldDB" id="A0AAF3EJS8"/>
<accession>A0AAF3EJS8</accession>
<keyword evidence="2" id="KW-1185">Reference proteome</keyword>
<feature type="transmembrane region" description="Helical" evidence="1">
    <location>
        <begin position="213"/>
        <end position="230"/>
    </location>
</feature>
<proteinExistence type="predicted"/>
<name>A0AAF3EJS8_9BILA</name>
<keyword evidence="1" id="KW-1133">Transmembrane helix</keyword>
<feature type="transmembrane region" description="Helical" evidence="1">
    <location>
        <begin position="96"/>
        <end position="117"/>
    </location>
</feature>
<evidence type="ECO:0000313" key="2">
    <source>
        <dbReference type="Proteomes" id="UP000887575"/>
    </source>
</evidence>
<feature type="transmembrane region" description="Helical" evidence="1">
    <location>
        <begin position="16"/>
        <end position="38"/>
    </location>
</feature>
<feature type="transmembrane region" description="Helical" evidence="1">
    <location>
        <begin position="185"/>
        <end position="207"/>
    </location>
</feature>